<evidence type="ECO:0000313" key="1">
    <source>
        <dbReference type="Proteomes" id="UP000887580"/>
    </source>
</evidence>
<dbReference type="Proteomes" id="UP000887580">
    <property type="component" value="Unplaced"/>
</dbReference>
<sequence length="338" mass="39320">MITKNKIFLIGGFILCCFLLIKVARLIPEKRCSYAEFYNNLARPSTLPRLKLQNQSLPLCPEIPPNLVGPIEIITNSSKKFFPHFINGHGYPSDCKARNKVAIIIPFRNRESHLKILLQNLHPFLGKQQIDYSIFVVEQISNSTFNKAKLMNAGFIEASKMYDWDCFIFHDVDLIPENVQNIYSCPEYPRHMSVYVSKFNYELPYSRIMGGVVAISGKHFVETNGYSNSYWGWGGEDDDFYNRIVYGAGFEVTRYDGDEIPKYKSIDHERDHGNHANPCVFTIMEDTRFRYRCDGLSNCNYKIINSTIKHLYNHFFVDVLEKESRERLHAEKKVYKNC</sequence>
<name>A0AC35GA29_9BILA</name>
<proteinExistence type="predicted"/>
<reference evidence="2" key="1">
    <citation type="submission" date="2022-11" db="UniProtKB">
        <authorList>
            <consortium name="WormBaseParasite"/>
        </authorList>
    </citation>
    <scope>IDENTIFICATION</scope>
</reference>
<protein>
    <submittedName>
        <fullName evidence="2">Beta-1,4-N-acetylgalactosaminyltransferase</fullName>
    </submittedName>
</protein>
<accession>A0AC35GA29</accession>
<evidence type="ECO:0000313" key="2">
    <source>
        <dbReference type="WBParaSite" id="PS1159_v2.g3026.t1"/>
    </source>
</evidence>
<dbReference type="WBParaSite" id="PS1159_v2.g3026.t1">
    <property type="protein sequence ID" value="PS1159_v2.g3026.t1"/>
    <property type="gene ID" value="PS1159_v2.g3026"/>
</dbReference>
<organism evidence="1 2">
    <name type="scientific">Panagrolaimus sp. PS1159</name>
    <dbReference type="NCBI Taxonomy" id="55785"/>
    <lineage>
        <taxon>Eukaryota</taxon>
        <taxon>Metazoa</taxon>
        <taxon>Ecdysozoa</taxon>
        <taxon>Nematoda</taxon>
        <taxon>Chromadorea</taxon>
        <taxon>Rhabditida</taxon>
        <taxon>Tylenchina</taxon>
        <taxon>Panagrolaimomorpha</taxon>
        <taxon>Panagrolaimoidea</taxon>
        <taxon>Panagrolaimidae</taxon>
        <taxon>Panagrolaimus</taxon>
    </lineage>
</organism>